<evidence type="ECO:0000313" key="3">
    <source>
        <dbReference type="EMBL" id="MFD1798440.1"/>
    </source>
</evidence>
<dbReference type="Pfam" id="PF02525">
    <property type="entry name" value="Flavodoxin_2"/>
    <property type="match status" value="1"/>
</dbReference>
<keyword evidence="1 3" id="KW-0560">Oxidoreductase</keyword>
<keyword evidence="4" id="KW-1185">Reference proteome</keyword>
<evidence type="ECO:0000256" key="1">
    <source>
        <dbReference type="ARBA" id="ARBA00023002"/>
    </source>
</evidence>
<evidence type="ECO:0000313" key="4">
    <source>
        <dbReference type="Proteomes" id="UP001597285"/>
    </source>
</evidence>
<dbReference type="Gene3D" id="3.40.50.360">
    <property type="match status" value="1"/>
</dbReference>
<dbReference type="RefSeq" id="WP_058919635.1">
    <property type="nucleotide sequence ID" value="NZ_JBHSQC010000024.1"/>
</dbReference>
<protein>
    <submittedName>
        <fullName evidence="3">NAD(P)H-dependent oxidoreductase</fullName>
        <ecNumber evidence="3">1.-.-.-</ecNumber>
        <ecNumber evidence="3">1.6.99.-</ecNumber>
    </submittedName>
</protein>
<reference evidence="4" key="1">
    <citation type="journal article" date="2019" name="Int. J. Syst. Evol. Microbiol.">
        <title>The Global Catalogue of Microorganisms (GCM) 10K type strain sequencing project: providing services to taxonomists for standard genome sequencing and annotation.</title>
        <authorList>
            <consortium name="The Broad Institute Genomics Platform"/>
            <consortium name="The Broad Institute Genome Sequencing Center for Infectious Disease"/>
            <person name="Wu L."/>
            <person name="Ma J."/>
        </authorList>
    </citation>
    <scope>NUCLEOTIDE SEQUENCE [LARGE SCALE GENOMIC DNA]</scope>
    <source>
        <strain evidence="4">KCTC 42143</strain>
    </source>
</reference>
<dbReference type="GO" id="GO:0016491">
    <property type="term" value="F:oxidoreductase activity"/>
    <property type="evidence" value="ECO:0007669"/>
    <property type="project" value="UniProtKB-KW"/>
</dbReference>
<dbReference type="InterPro" id="IPR046980">
    <property type="entry name" value="KefG/KefF"/>
</dbReference>
<name>A0ABW4NJ51_9LACT</name>
<dbReference type="InterPro" id="IPR029039">
    <property type="entry name" value="Flavoprotein-like_sf"/>
</dbReference>
<gene>
    <name evidence="3" type="ORF">ACFSBK_00995</name>
</gene>
<dbReference type="PANTHER" id="PTHR47307">
    <property type="entry name" value="GLUTATHIONE-REGULATED POTASSIUM-EFFLUX SYSTEM ANCILLARY PROTEIN KEFG"/>
    <property type="match status" value="1"/>
</dbReference>
<organism evidence="3 4">
    <name type="scientific">Carnobacterium antarcticum</name>
    <dbReference type="NCBI Taxonomy" id="2126436"/>
    <lineage>
        <taxon>Bacteria</taxon>
        <taxon>Bacillati</taxon>
        <taxon>Bacillota</taxon>
        <taxon>Bacilli</taxon>
        <taxon>Lactobacillales</taxon>
        <taxon>Carnobacteriaceae</taxon>
        <taxon>Carnobacterium</taxon>
    </lineage>
</organism>
<accession>A0ABW4NJ51</accession>
<proteinExistence type="predicted"/>
<dbReference type="EC" id="1.-.-.-" evidence="3"/>
<evidence type="ECO:0000259" key="2">
    <source>
        <dbReference type="Pfam" id="PF02525"/>
    </source>
</evidence>
<dbReference type="EC" id="1.6.99.-" evidence="3"/>
<dbReference type="SUPFAM" id="SSF52218">
    <property type="entry name" value="Flavoproteins"/>
    <property type="match status" value="1"/>
</dbReference>
<dbReference type="PANTHER" id="PTHR47307:SF1">
    <property type="entry name" value="GLUTATHIONE-REGULATED POTASSIUM-EFFLUX SYSTEM ANCILLARY PROTEIN KEFG"/>
    <property type="match status" value="1"/>
</dbReference>
<dbReference type="EMBL" id="JBHUFF010000005">
    <property type="protein sequence ID" value="MFD1798440.1"/>
    <property type="molecule type" value="Genomic_DNA"/>
</dbReference>
<dbReference type="Proteomes" id="UP001597285">
    <property type="component" value="Unassembled WGS sequence"/>
</dbReference>
<feature type="domain" description="Flavodoxin-like fold" evidence="2">
    <location>
        <begin position="1"/>
        <end position="159"/>
    </location>
</feature>
<sequence>MKTLVILSHPDIKESSSQQYLLSSVPEDSDVTLHHLEQLYPDFKINVAKEQALIAAHDRIIFQFPFYWYSSPALLKQWQDEVLTENFAYGKTGQILQGKEFGLVLSVGIPEREYQAGGKEGFSINELTKPFQAMARKTGMSYLRPFTIYQFAYMTEEQKMNVLIEYQLYLSHENETSLASRENWFLEQLGKTNLAASGSADADKLAHIIEIIEENRDTIDDLKLSLEEME</sequence>
<dbReference type="InterPro" id="IPR003680">
    <property type="entry name" value="Flavodoxin_fold"/>
</dbReference>
<comment type="caution">
    <text evidence="3">The sequence shown here is derived from an EMBL/GenBank/DDBJ whole genome shotgun (WGS) entry which is preliminary data.</text>
</comment>